<organism evidence="10">
    <name type="scientific">Neisseria leonii</name>
    <dbReference type="NCBI Taxonomy" id="2995413"/>
    <lineage>
        <taxon>Bacteria</taxon>
        <taxon>Pseudomonadati</taxon>
        <taxon>Pseudomonadota</taxon>
        <taxon>Betaproteobacteria</taxon>
        <taxon>Neisseriales</taxon>
        <taxon>Neisseriaceae</taxon>
        <taxon>Neisseria</taxon>
    </lineage>
</organism>
<dbReference type="GO" id="GO:0055086">
    <property type="term" value="P:nucleobase-containing small molecule metabolic process"/>
    <property type="evidence" value="ECO:0007669"/>
    <property type="project" value="UniProtKB-ARBA"/>
</dbReference>
<reference evidence="10" key="1">
    <citation type="submission" date="2022-10" db="EMBL/GenBank/DDBJ databases">
        <authorList>
            <person name="Boutroux M."/>
        </authorList>
    </citation>
    <scope>NUCLEOTIDE SEQUENCE</scope>
    <source>
        <strain evidence="10">51.81</strain>
    </source>
</reference>
<dbReference type="Gene3D" id="3.40.140.10">
    <property type="entry name" value="Cytidine Deaminase, domain 2"/>
    <property type="match status" value="2"/>
</dbReference>
<evidence type="ECO:0000313" key="11">
    <source>
        <dbReference type="EMBL" id="WWY02589.1"/>
    </source>
</evidence>
<evidence type="ECO:0000256" key="6">
    <source>
        <dbReference type="PIRSR" id="PIRSR006334-1"/>
    </source>
</evidence>
<dbReference type="GO" id="GO:0042802">
    <property type="term" value="F:identical protein binding"/>
    <property type="evidence" value="ECO:0007669"/>
    <property type="project" value="UniProtKB-ARBA"/>
</dbReference>
<dbReference type="EC" id="3.5.4.5" evidence="10"/>
<dbReference type="AlphaFoldDB" id="A0A9X4E1J5"/>
<dbReference type="GO" id="GO:0008270">
    <property type="term" value="F:zinc ion binding"/>
    <property type="evidence" value="ECO:0007669"/>
    <property type="project" value="InterPro"/>
</dbReference>
<keyword evidence="3 8" id="KW-0479">Metal-binding</keyword>
<dbReference type="InterPro" id="IPR016192">
    <property type="entry name" value="APOBEC/CMP_deaminase_Zn-bd"/>
</dbReference>
<feature type="binding site" evidence="8">
    <location>
        <position position="102"/>
    </location>
    <ligand>
        <name>Zn(2+)</name>
        <dbReference type="ChEBI" id="CHEBI:29105"/>
        <note>catalytic</note>
    </ligand>
</feature>
<keyword evidence="4 10" id="KW-0378">Hydrolase</keyword>
<proteinExistence type="inferred from homology"/>
<evidence type="ECO:0000256" key="4">
    <source>
        <dbReference type="ARBA" id="ARBA00022801"/>
    </source>
</evidence>
<evidence type="ECO:0000313" key="10">
    <source>
        <dbReference type="EMBL" id="MDD9327419.1"/>
    </source>
</evidence>
<dbReference type="InterPro" id="IPR002125">
    <property type="entry name" value="CMP_dCMP_dom"/>
</dbReference>
<dbReference type="EMBL" id="CP146598">
    <property type="protein sequence ID" value="WWY02589.1"/>
    <property type="molecule type" value="Genomic_DNA"/>
</dbReference>
<dbReference type="Pfam" id="PF00383">
    <property type="entry name" value="dCMP_cyt_deam_1"/>
    <property type="match status" value="1"/>
</dbReference>
<comment type="cofactor">
    <cofactor evidence="8">
        <name>Zn(2+)</name>
        <dbReference type="ChEBI" id="CHEBI:29105"/>
    </cofactor>
    <text evidence="8">Binds 1 zinc ion.</text>
</comment>
<dbReference type="SUPFAM" id="SSF53927">
    <property type="entry name" value="Cytidine deaminase-like"/>
    <property type="match status" value="2"/>
</dbReference>
<dbReference type="InterPro" id="IPR016193">
    <property type="entry name" value="Cytidine_deaminase-like"/>
</dbReference>
<dbReference type="GO" id="GO:0072527">
    <property type="term" value="P:pyrimidine-containing compound metabolic process"/>
    <property type="evidence" value="ECO:0007669"/>
    <property type="project" value="UniProtKB-ARBA"/>
</dbReference>
<dbReference type="Proteomes" id="UP001149607">
    <property type="component" value="Chromosome"/>
</dbReference>
<feature type="active site" description="Proton donor" evidence="6">
    <location>
        <position position="77"/>
    </location>
</feature>
<evidence type="ECO:0000256" key="5">
    <source>
        <dbReference type="ARBA" id="ARBA00022833"/>
    </source>
</evidence>
<evidence type="ECO:0000256" key="3">
    <source>
        <dbReference type="ARBA" id="ARBA00022723"/>
    </source>
</evidence>
<keyword evidence="5 8" id="KW-0862">Zinc</keyword>
<evidence type="ECO:0000313" key="12">
    <source>
        <dbReference type="Proteomes" id="UP001149607"/>
    </source>
</evidence>
<evidence type="ECO:0000256" key="8">
    <source>
        <dbReference type="PIRSR" id="PIRSR006334-3"/>
    </source>
</evidence>
<feature type="domain" description="CMP/dCMP-type deaminase" evidence="9">
    <location>
        <begin position="162"/>
        <end position="272"/>
    </location>
</feature>
<dbReference type="CDD" id="cd01283">
    <property type="entry name" value="cytidine_deaminase"/>
    <property type="match status" value="2"/>
</dbReference>
<keyword evidence="12" id="KW-1185">Reference proteome</keyword>
<dbReference type="EMBL" id="JAPQFL010000002">
    <property type="protein sequence ID" value="MDD9327419.1"/>
    <property type="molecule type" value="Genomic_DNA"/>
</dbReference>
<dbReference type="PROSITE" id="PS51747">
    <property type="entry name" value="CYT_DCMP_DEAMINASES_2"/>
    <property type="match status" value="2"/>
</dbReference>
<feature type="domain" description="CMP/dCMP-type deaminase" evidence="9">
    <location>
        <begin position="21"/>
        <end position="141"/>
    </location>
</feature>
<dbReference type="GO" id="GO:0004126">
    <property type="term" value="F:cytidine deaminase activity"/>
    <property type="evidence" value="ECO:0007669"/>
    <property type="project" value="UniProtKB-EC"/>
</dbReference>
<dbReference type="NCBIfam" id="NF006537">
    <property type="entry name" value="PRK09027.1"/>
    <property type="match status" value="1"/>
</dbReference>
<name>A0A9X4E1J5_9NEIS</name>
<evidence type="ECO:0000256" key="7">
    <source>
        <dbReference type="PIRSR" id="PIRSR006334-2"/>
    </source>
</evidence>
<dbReference type="GO" id="GO:0005829">
    <property type="term" value="C:cytosol"/>
    <property type="evidence" value="ECO:0007669"/>
    <property type="project" value="TreeGrafter"/>
</dbReference>
<dbReference type="Pfam" id="PF08211">
    <property type="entry name" value="dCMP_cyt_deam_2"/>
    <property type="match status" value="1"/>
</dbReference>
<feature type="binding site" evidence="7">
    <location>
        <begin position="62"/>
        <end position="64"/>
    </location>
    <ligand>
        <name>substrate</name>
    </ligand>
</feature>
<dbReference type="InterPro" id="IPR013171">
    <property type="entry name" value="Cyd/dCyd_deaminase_Zn-bd"/>
</dbReference>
<feature type="binding site" evidence="8">
    <location>
        <position position="75"/>
    </location>
    <ligand>
        <name>Zn(2+)</name>
        <dbReference type="ChEBI" id="CHEBI:29105"/>
        <note>catalytic</note>
    </ligand>
</feature>
<feature type="binding site" evidence="8">
    <location>
        <position position="105"/>
    </location>
    <ligand>
        <name>Zn(2+)</name>
        <dbReference type="ChEBI" id="CHEBI:29105"/>
        <note>catalytic</note>
    </ligand>
</feature>
<comment type="subunit">
    <text evidence="2">Homodimer.</text>
</comment>
<dbReference type="RefSeq" id="WP_274584686.1">
    <property type="nucleotide sequence ID" value="NZ_CP146598.1"/>
</dbReference>
<dbReference type="PANTHER" id="PTHR11644">
    <property type="entry name" value="CYTIDINE DEAMINASE"/>
    <property type="match status" value="1"/>
</dbReference>
<sequence length="272" mass="29404">MPKTFYSAAEAASAARAFGGDIIQFALSLLHDAAQSAVVPVSDFQVGAVAVDDEGNLYLGANQETAGVVLAQTVHAEQSAVAHAFSRGAGRLAHIVVNCTPCGHCRQFLNETRGSENLQIHLPHSRNNPLHHYLPDSFGPADLGMAGRLLDKQNHHLTLQNPARDALAMQALDAARQSYAPYSRQYAGVALETRSGGIFVGRYAENAAYNPSLPPLQSALNFLRLSGRHEREIVRGALVCFERSGHEVHTQTLWNACLTAPLDIHFLEENHG</sequence>
<evidence type="ECO:0000259" key="9">
    <source>
        <dbReference type="PROSITE" id="PS51747"/>
    </source>
</evidence>
<dbReference type="PIRSF" id="PIRSF006334">
    <property type="entry name" value="Cdd_plus_pseudo"/>
    <property type="match status" value="1"/>
</dbReference>
<reference evidence="11" key="2">
    <citation type="submission" date="2024-02" db="EMBL/GenBank/DDBJ databases">
        <title>Neisseria leonii sp. nov.</title>
        <authorList>
            <person name="Boutroux M."/>
            <person name="Favre-Rochex S."/>
            <person name="Gorgette O."/>
            <person name="Touak G."/>
            <person name="Muhle E."/>
            <person name="Chesneau O."/>
            <person name="Clermont D."/>
            <person name="Rahi P."/>
        </authorList>
    </citation>
    <scope>NUCLEOTIDE SEQUENCE</scope>
    <source>
        <strain evidence="11">51.81</strain>
    </source>
</reference>
<dbReference type="InterPro" id="IPR050202">
    <property type="entry name" value="Cyt/Deoxycyt_deaminase"/>
</dbReference>
<protein>
    <submittedName>
        <fullName evidence="10">Cytidine deaminase</fullName>
        <ecNumber evidence="10">3.5.4.5</ecNumber>
    </submittedName>
</protein>
<evidence type="ECO:0000256" key="2">
    <source>
        <dbReference type="ARBA" id="ARBA00011738"/>
    </source>
</evidence>
<dbReference type="PROSITE" id="PS00903">
    <property type="entry name" value="CYT_DCMP_DEAMINASES_1"/>
    <property type="match status" value="1"/>
</dbReference>
<comment type="similarity">
    <text evidence="1">Belongs to the cytidine and deoxycytidylate deaminase family.</text>
</comment>
<gene>
    <name evidence="10" type="primary">cdd</name>
    <name evidence="10" type="ORF">ORY91_000816</name>
    <name evidence="11" type="ORF">V9W64_07695</name>
</gene>
<dbReference type="PANTHER" id="PTHR11644:SF2">
    <property type="entry name" value="CYTIDINE DEAMINASE"/>
    <property type="match status" value="1"/>
</dbReference>
<accession>A0A9X4E1J5</accession>
<evidence type="ECO:0000256" key="1">
    <source>
        <dbReference type="ARBA" id="ARBA00006576"/>
    </source>
</evidence>